<dbReference type="Pfam" id="PF00085">
    <property type="entry name" value="Thioredoxin"/>
    <property type="match status" value="1"/>
</dbReference>
<protein>
    <recommendedName>
        <fullName evidence="2 7">Thioredoxin</fullName>
    </recommendedName>
</protein>
<dbReference type="Proteomes" id="UP000050934">
    <property type="component" value="Unassembled WGS sequence"/>
</dbReference>
<reference evidence="12 13" key="1">
    <citation type="journal article" date="2015" name="Genome Announc.">
        <title>Expanding the biotechnology potential of lactobacilli through comparative genomics of 213 strains and associated genera.</title>
        <authorList>
            <person name="Sun Z."/>
            <person name="Harris H.M."/>
            <person name="McCann A."/>
            <person name="Guo C."/>
            <person name="Argimon S."/>
            <person name="Zhang W."/>
            <person name="Yang X."/>
            <person name="Jeffery I.B."/>
            <person name="Cooney J.C."/>
            <person name="Kagawa T.F."/>
            <person name="Liu W."/>
            <person name="Song Y."/>
            <person name="Salvetti E."/>
            <person name="Wrobel A."/>
            <person name="Rasinkangas P."/>
            <person name="Parkhill J."/>
            <person name="Rea M.C."/>
            <person name="O'Sullivan O."/>
            <person name="Ritari J."/>
            <person name="Douillard F.P."/>
            <person name="Paul Ross R."/>
            <person name="Yang R."/>
            <person name="Briner A.E."/>
            <person name="Felis G.E."/>
            <person name="de Vos W.M."/>
            <person name="Barrangou R."/>
            <person name="Klaenhammer T.R."/>
            <person name="Caufield P.W."/>
            <person name="Cui Y."/>
            <person name="Zhang H."/>
            <person name="O'Toole P.W."/>
        </authorList>
    </citation>
    <scope>NUCLEOTIDE SEQUENCE [LARGE SCALE GENOMIC DNA]</scope>
    <source>
        <strain evidence="12 13">DSM 17896</strain>
    </source>
</reference>
<evidence type="ECO:0000256" key="2">
    <source>
        <dbReference type="ARBA" id="ARBA00020570"/>
    </source>
</evidence>
<proteinExistence type="inferred from homology"/>
<dbReference type="AlphaFoldDB" id="A0A0R2I799"/>
<keyword evidence="4" id="KW-0249">Electron transport</keyword>
<keyword evidence="13" id="KW-1185">Reference proteome</keyword>
<dbReference type="InterPro" id="IPR036249">
    <property type="entry name" value="Thioredoxin-like_sf"/>
</dbReference>
<dbReference type="OrthoDB" id="9790390at2"/>
<feature type="site" description="Contributes to redox potential value" evidence="9">
    <location>
        <position position="28"/>
    </location>
</feature>
<dbReference type="PANTHER" id="PTHR45663">
    <property type="entry name" value="GEO12009P1"/>
    <property type="match status" value="1"/>
</dbReference>
<dbReference type="GO" id="GO:0015035">
    <property type="term" value="F:protein-disulfide reductase activity"/>
    <property type="evidence" value="ECO:0007669"/>
    <property type="project" value="UniProtKB-UniRule"/>
</dbReference>
<dbReference type="PRINTS" id="PR00421">
    <property type="entry name" value="THIOREDOXIN"/>
</dbReference>
<dbReference type="EMBL" id="JQBW01000010">
    <property type="protein sequence ID" value="KRN58421.1"/>
    <property type="molecule type" value="Genomic_DNA"/>
</dbReference>
<evidence type="ECO:0000256" key="9">
    <source>
        <dbReference type="PIRSR" id="PIRSR000077-1"/>
    </source>
</evidence>
<evidence type="ECO:0000313" key="12">
    <source>
        <dbReference type="EMBL" id="KRN58421.1"/>
    </source>
</evidence>
<evidence type="ECO:0000256" key="5">
    <source>
        <dbReference type="ARBA" id="ARBA00023157"/>
    </source>
</evidence>
<dbReference type="PANTHER" id="PTHR45663:SF11">
    <property type="entry name" value="GEO12009P1"/>
    <property type="match status" value="1"/>
</dbReference>
<dbReference type="SUPFAM" id="SSF52833">
    <property type="entry name" value="Thioredoxin-like"/>
    <property type="match status" value="1"/>
</dbReference>
<evidence type="ECO:0000256" key="8">
    <source>
        <dbReference type="PIRNR" id="PIRNR000077"/>
    </source>
</evidence>
<comment type="caution">
    <text evidence="12">The sequence shown here is derived from an EMBL/GenBank/DDBJ whole genome shotgun (WGS) entry which is preliminary data.</text>
</comment>
<dbReference type="InterPro" id="IPR013766">
    <property type="entry name" value="Thioredoxin_domain"/>
</dbReference>
<evidence type="ECO:0000259" key="11">
    <source>
        <dbReference type="PROSITE" id="PS51352"/>
    </source>
</evidence>
<keyword evidence="3" id="KW-0813">Transport</keyword>
<dbReference type="InterPro" id="IPR005746">
    <property type="entry name" value="Thioredoxin"/>
</dbReference>
<accession>A0A0R2I799</accession>
<evidence type="ECO:0000256" key="4">
    <source>
        <dbReference type="ARBA" id="ARBA00022982"/>
    </source>
</evidence>
<dbReference type="GO" id="GO:0005737">
    <property type="term" value="C:cytoplasm"/>
    <property type="evidence" value="ECO:0007669"/>
    <property type="project" value="TreeGrafter"/>
</dbReference>
<feature type="active site" description="Nucleophile" evidence="9">
    <location>
        <position position="27"/>
    </location>
</feature>
<evidence type="ECO:0000256" key="6">
    <source>
        <dbReference type="ARBA" id="ARBA00023284"/>
    </source>
</evidence>
<dbReference type="PROSITE" id="PS00194">
    <property type="entry name" value="THIOREDOXIN_1"/>
    <property type="match status" value="1"/>
</dbReference>
<evidence type="ECO:0000256" key="1">
    <source>
        <dbReference type="ARBA" id="ARBA00008987"/>
    </source>
</evidence>
<dbReference type="CDD" id="cd02947">
    <property type="entry name" value="TRX_family"/>
    <property type="match status" value="1"/>
</dbReference>
<evidence type="ECO:0000256" key="3">
    <source>
        <dbReference type="ARBA" id="ARBA00022448"/>
    </source>
</evidence>
<feature type="disulfide bond" description="Redox-active" evidence="10">
    <location>
        <begin position="27"/>
        <end position="30"/>
    </location>
</feature>
<dbReference type="PIRSF" id="PIRSF000077">
    <property type="entry name" value="Thioredoxin"/>
    <property type="match status" value="1"/>
</dbReference>
<feature type="active site" description="Nucleophile" evidence="9">
    <location>
        <position position="30"/>
    </location>
</feature>
<dbReference type="PATRIC" id="fig|396268.3.peg.880"/>
<keyword evidence="6 10" id="KW-0676">Redox-active center</keyword>
<evidence type="ECO:0000256" key="10">
    <source>
        <dbReference type="PIRSR" id="PIRSR000077-4"/>
    </source>
</evidence>
<dbReference type="InterPro" id="IPR017937">
    <property type="entry name" value="Thioredoxin_CS"/>
</dbReference>
<name>A0A0R2I799_9LACO</name>
<evidence type="ECO:0000256" key="7">
    <source>
        <dbReference type="NCBIfam" id="TIGR01068"/>
    </source>
</evidence>
<gene>
    <name evidence="12" type="ORF">IV45_GL000867</name>
</gene>
<keyword evidence="5 10" id="KW-1015">Disulfide bond</keyword>
<dbReference type="NCBIfam" id="TIGR01068">
    <property type="entry name" value="thioredoxin"/>
    <property type="match status" value="1"/>
</dbReference>
<dbReference type="RefSeq" id="WP_057741767.1">
    <property type="nucleotide sequence ID" value="NZ_JQBW01000010.1"/>
</dbReference>
<evidence type="ECO:0000313" key="13">
    <source>
        <dbReference type="Proteomes" id="UP000050934"/>
    </source>
</evidence>
<dbReference type="PROSITE" id="PS51352">
    <property type="entry name" value="THIOREDOXIN_2"/>
    <property type="match status" value="1"/>
</dbReference>
<dbReference type="STRING" id="396268.IV45_GL000867"/>
<feature type="site" description="Contributes to redox potential value" evidence="9">
    <location>
        <position position="29"/>
    </location>
</feature>
<organism evidence="12 13">
    <name type="scientific">Limosilactobacillus secaliphilus</name>
    <dbReference type="NCBI Taxonomy" id="396268"/>
    <lineage>
        <taxon>Bacteria</taxon>
        <taxon>Bacillati</taxon>
        <taxon>Bacillota</taxon>
        <taxon>Bacilli</taxon>
        <taxon>Lactobacillales</taxon>
        <taxon>Lactobacillaceae</taxon>
        <taxon>Limosilactobacillus</taxon>
    </lineage>
</organism>
<comment type="similarity">
    <text evidence="1 8">Belongs to the thioredoxin family.</text>
</comment>
<feature type="domain" description="Thioredoxin" evidence="11">
    <location>
        <begin position="1"/>
        <end position="103"/>
    </location>
</feature>
<dbReference type="Gene3D" id="3.40.30.10">
    <property type="entry name" value="Glutaredoxin"/>
    <property type="match status" value="1"/>
</dbReference>
<sequence length="109" mass="12576">MQDATVENFDQQVKGPLTVVDFWAPWCGPCKMMAPTMTKLADHYAGQIKFVRFNVDDDKSIPARYKVMSMPSLVLFCDGVAKERVTGFYPYDRLAHYFDRKLKQYVPAK</sequence>
<feature type="site" description="Deprotonates C-terminal active site Cys" evidence="9">
    <location>
        <position position="21"/>
    </location>
</feature>